<protein>
    <recommendedName>
        <fullName evidence="3">DUF2004 domain-containing protein</fullName>
    </recommendedName>
</protein>
<accession>A0ABP9D9H8</accession>
<keyword evidence="2" id="KW-1185">Reference proteome</keyword>
<gene>
    <name evidence="1" type="ORF">GCM10023331_21570</name>
</gene>
<proteinExistence type="predicted"/>
<evidence type="ECO:0008006" key="3">
    <source>
        <dbReference type="Google" id="ProtNLM"/>
    </source>
</evidence>
<dbReference type="RefSeq" id="WP_345371673.1">
    <property type="nucleotide sequence ID" value="NZ_BAABJX010000032.1"/>
</dbReference>
<reference evidence="2" key="1">
    <citation type="journal article" date="2019" name="Int. J. Syst. Evol. Microbiol.">
        <title>The Global Catalogue of Microorganisms (GCM) 10K type strain sequencing project: providing services to taxonomists for standard genome sequencing and annotation.</title>
        <authorList>
            <consortium name="The Broad Institute Genomics Platform"/>
            <consortium name="The Broad Institute Genome Sequencing Center for Infectious Disease"/>
            <person name="Wu L."/>
            <person name="Ma J."/>
        </authorList>
    </citation>
    <scope>NUCLEOTIDE SEQUENCE [LARGE SCALE GENOMIC DNA]</scope>
    <source>
        <strain evidence="2">JCM 18326</strain>
    </source>
</reference>
<comment type="caution">
    <text evidence="1">The sequence shown here is derived from an EMBL/GenBank/DDBJ whole genome shotgun (WGS) entry which is preliminary data.</text>
</comment>
<name>A0ABP9D9H8_9BACT</name>
<dbReference type="EMBL" id="BAABJX010000032">
    <property type="protein sequence ID" value="GAA4836017.1"/>
    <property type="molecule type" value="Genomic_DNA"/>
</dbReference>
<dbReference type="Proteomes" id="UP001500298">
    <property type="component" value="Unassembled WGS sequence"/>
</dbReference>
<evidence type="ECO:0000313" key="2">
    <source>
        <dbReference type="Proteomes" id="UP001500298"/>
    </source>
</evidence>
<sequence length="160" mass="18586">MSNYFSEQEVSTLKSLEGTPIEHVIYHVWTNVAQKGELFESLDWLELRFPNQERIFLSGGMESDSIKLVDFDLRTEKEAIEKQFSGQVEIRSYIVNEMELWKPAVNKPIREIRLSGAGGHFLNDEFIITVDSEEEDEEFYHLMISLSSEEGLLVELHEDI</sequence>
<evidence type="ECO:0000313" key="1">
    <source>
        <dbReference type="EMBL" id="GAA4836017.1"/>
    </source>
</evidence>
<organism evidence="1 2">
    <name type="scientific">Algivirga pacifica</name>
    <dbReference type="NCBI Taxonomy" id="1162670"/>
    <lineage>
        <taxon>Bacteria</taxon>
        <taxon>Pseudomonadati</taxon>
        <taxon>Bacteroidota</taxon>
        <taxon>Cytophagia</taxon>
        <taxon>Cytophagales</taxon>
        <taxon>Flammeovirgaceae</taxon>
        <taxon>Algivirga</taxon>
    </lineage>
</organism>